<evidence type="ECO:0000256" key="3">
    <source>
        <dbReference type="SAM" id="Phobius"/>
    </source>
</evidence>
<dbReference type="AlphaFoldDB" id="A0A0M9FVZ3"/>
<dbReference type="EMBL" id="LGTL01000017">
    <property type="protein sequence ID" value="KPA77210.1"/>
    <property type="molecule type" value="Genomic_DNA"/>
</dbReference>
<keyword evidence="2" id="KW-0808">Transferase</keyword>
<gene>
    <name evidence="4" type="ORF">ABB37_07120</name>
</gene>
<dbReference type="Pfam" id="PF00201">
    <property type="entry name" value="UDPGT"/>
    <property type="match status" value="1"/>
</dbReference>
<reference evidence="4 5" key="1">
    <citation type="submission" date="2015-07" db="EMBL/GenBank/DDBJ databases">
        <title>High-quality genome of monoxenous trypanosomatid Leptomonas pyrrhocoris.</title>
        <authorList>
            <person name="Flegontov P."/>
            <person name="Butenko A."/>
            <person name="Firsov S."/>
            <person name="Vlcek C."/>
            <person name="Logacheva M.D."/>
            <person name="Field M."/>
            <person name="Filatov D."/>
            <person name="Flegontova O."/>
            <person name="Gerasimov E."/>
            <person name="Jackson A.P."/>
            <person name="Kelly S."/>
            <person name="Opperdoes F."/>
            <person name="O'Reilly A."/>
            <person name="Votypka J."/>
            <person name="Yurchenko V."/>
            <person name="Lukes J."/>
        </authorList>
    </citation>
    <scope>NUCLEOTIDE SEQUENCE [LARGE SCALE GENOMIC DNA]</scope>
    <source>
        <strain evidence="4">H10</strain>
    </source>
</reference>
<dbReference type="InterPro" id="IPR002213">
    <property type="entry name" value="UDP_glucos_trans"/>
</dbReference>
<keyword evidence="5" id="KW-1185">Reference proteome</keyword>
<dbReference type="Gene3D" id="3.40.50.2000">
    <property type="entry name" value="Glycogen Phosphorylase B"/>
    <property type="match status" value="2"/>
</dbReference>
<dbReference type="GO" id="GO:0008194">
    <property type="term" value="F:UDP-glycosyltransferase activity"/>
    <property type="evidence" value="ECO:0007669"/>
    <property type="project" value="InterPro"/>
</dbReference>
<dbReference type="InterPro" id="IPR050271">
    <property type="entry name" value="UDP-glycosyltransferase"/>
</dbReference>
<dbReference type="RefSeq" id="XP_015655650.1">
    <property type="nucleotide sequence ID" value="XM_015805644.1"/>
</dbReference>
<name>A0A0M9FVZ3_LEPPY</name>
<evidence type="ECO:0008006" key="6">
    <source>
        <dbReference type="Google" id="ProtNLM"/>
    </source>
</evidence>
<dbReference type="VEuPathDB" id="TriTrypDB:LpyrH10_17_0520"/>
<accession>A0A0M9FVZ3</accession>
<evidence type="ECO:0000313" key="4">
    <source>
        <dbReference type="EMBL" id="KPA77210.1"/>
    </source>
</evidence>
<protein>
    <recommendedName>
        <fullName evidence="6">UDP-glucoronosyl and UDP-glucosyl transferase</fullName>
    </recommendedName>
</protein>
<dbReference type="CDD" id="cd03784">
    <property type="entry name" value="GT1_Gtf-like"/>
    <property type="match status" value="1"/>
</dbReference>
<keyword evidence="1" id="KW-0328">Glycosyltransferase</keyword>
<dbReference type="SUPFAM" id="SSF53756">
    <property type="entry name" value="UDP-Glycosyltransferase/glycogen phosphorylase"/>
    <property type="match status" value="1"/>
</dbReference>
<dbReference type="GeneID" id="26907406"/>
<keyword evidence="3" id="KW-0812">Transmembrane</keyword>
<feature type="transmembrane region" description="Helical" evidence="3">
    <location>
        <begin position="542"/>
        <end position="565"/>
    </location>
</feature>
<evidence type="ECO:0000313" key="5">
    <source>
        <dbReference type="Proteomes" id="UP000037923"/>
    </source>
</evidence>
<sequence>MRVLQLRRRLFGTSTISMSALLLLLFCVLVLCTVASAVAPLYHAADAAPRLHVGVMSIPLWGHLKPLWAIAEELAFRGHAVSVFVEEPSWCSVILQRSRHAAPLDVLNMSMAGDTQETASDRSLDVDCIIVPRHAEVFSEATFQPMTREGSSVTLSFVRLFDNLFQHHELSLGEYLHAARLLHERRPLTTMLCDIVTYACSSTSRQLNLPVVHSFPFTTQLSVGLHPLLPAVGLGFPRHMNLLQRTQNFAFKLLSMVAAKRIVRSLNRVRAEHGVAPFRDAYDVAGMYAPLITQTLWGLDIPQPLCPNVHPVGPLHTREQRQPYRRHDLPADLADFLDRCRQGVLYANWGTLSAPTASLEDTLREGLLAAAPYCVVWKRRSAVSAARTPPSNRFYETPWVSSPMAILKHPHTVAFVTHCGDASVLEAMEAAVPIVGFPLFADQADVCQRVAEGGIGVRVAHTKTFSPNDVVQAVATVVNSTNEIAHRMRELRAIAAAYGGPPRAADLVETRQYNLLLSRPIPLEQCSHLDGALRLDTIVMSWGAAVLLLSVLWVCVFRFTCRCLLHLSAPLARRAAAFRRAHPVGLAKPTPHRVRAVPRAYKVSTEL</sequence>
<keyword evidence="3" id="KW-0472">Membrane</keyword>
<dbReference type="Proteomes" id="UP000037923">
    <property type="component" value="Unassembled WGS sequence"/>
</dbReference>
<dbReference type="EMBL" id="LGTL01000017">
    <property type="protein sequence ID" value="KPA77211.1"/>
    <property type="molecule type" value="Genomic_DNA"/>
</dbReference>
<organism evidence="4 5">
    <name type="scientific">Leptomonas pyrrhocoris</name>
    <name type="common">Firebug parasite</name>
    <dbReference type="NCBI Taxonomy" id="157538"/>
    <lineage>
        <taxon>Eukaryota</taxon>
        <taxon>Discoba</taxon>
        <taxon>Euglenozoa</taxon>
        <taxon>Kinetoplastea</taxon>
        <taxon>Metakinetoplastina</taxon>
        <taxon>Trypanosomatida</taxon>
        <taxon>Trypanosomatidae</taxon>
        <taxon>Leishmaniinae</taxon>
        <taxon>Leptomonas</taxon>
    </lineage>
</organism>
<comment type="caution">
    <text evidence="4">The sequence shown here is derived from an EMBL/GenBank/DDBJ whole genome shotgun (WGS) entry which is preliminary data.</text>
</comment>
<dbReference type="RefSeq" id="XP_015655649.1">
    <property type="nucleotide sequence ID" value="XM_015805643.1"/>
</dbReference>
<keyword evidence="3" id="KW-1133">Transmembrane helix</keyword>
<dbReference type="PANTHER" id="PTHR48043:SF145">
    <property type="entry name" value="FI06409P-RELATED"/>
    <property type="match status" value="1"/>
</dbReference>
<proteinExistence type="predicted"/>
<dbReference type="OrthoDB" id="5835829at2759"/>
<evidence type="ECO:0000256" key="2">
    <source>
        <dbReference type="ARBA" id="ARBA00022679"/>
    </source>
</evidence>
<dbReference type="OMA" id="DMHGMMC"/>
<dbReference type="PANTHER" id="PTHR48043">
    <property type="entry name" value="EG:EG0003.4 PROTEIN-RELATED"/>
    <property type="match status" value="1"/>
</dbReference>
<evidence type="ECO:0000256" key="1">
    <source>
        <dbReference type="ARBA" id="ARBA00022676"/>
    </source>
</evidence>